<feature type="region of interest" description="Disordered" evidence="14">
    <location>
        <begin position="1035"/>
        <end position="1077"/>
    </location>
</feature>
<feature type="region of interest" description="Disordered" evidence="14">
    <location>
        <begin position="418"/>
        <end position="469"/>
    </location>
</feature>
<dbReference type="PANTHER" id="PTHR24348">
    <property type="entry name" value="SERINE/THREONINE-PROTEIN KINASE UNC-51-RELATED"/>
    <property type="match status" value="1"/>
</dbReference>
<evidence type="ECO:0000313" key="17">
    <source>
        <dbReference type="Proteomes" id="UP000050424"/>
    </source>
</evidence>
<evidence type="ECO:0000256" key="3">
    <source>
        <dbReference type="ARBA" id="ARBA00022448"/>
    </source>
</evidence>
<reference evidence="16 17" key="1">
    <citation type="submission" date="2015-09" db="EMBL/GenBank/DDBJ databases">
        <title>Draft genome of a European isolate of the apple canker pathogen Neonectria ditissima.</title>
        <authorList>
            <person name="Gomez-Cortecero A."/>
            <person name="Harrison R.J."/>
            <person name="Armitage A.D."/>
        </authorList>
    </citation>
    <scope>NUCLEOTIDE SEQUENCE [LARGE SCALE GENOMIC DNA]</scope>
    <source>
        <strain evidence="16 17">R09/05</strain>
    </source>
</reference>
<evidence type="ECO:0000256" key="14">
    <source>
        <dbReference type="SAM" id="MobiDB-lite"/>
    </source>
</evidence>
<evidence type="ECO:0000256" key="4">
    <source>
        <dbReference type="ARBA" id="ARBA00022527"/>
    </source>
</evidence>
<protein>
    <recommendedName>
        <fullName evidence="2">non-specific serine/threonine protein kinase</fullName>
        <ecNumber evidence="2">2.7.11.1</ecNumber>
    </recommendedName>
    <alternativeName>
        <fullName evidence="11">Autophagy-related protein 1</fullName>
    </alternativeName>
</protein>
<evidence type="ECO:0000256" key="5">
    <source>
        <dbReference type="ARBA" id="ARBA00022679"/>
    </source>
</evidence>
<dbReference type="STRING" id="78410.A0A0P7BC59"/>
<dbReference type="PROSITE" id="PS50011">
    <property type="entry name" value="PROTEIN_KINASE_DOM"/>
    <property type="match status" value="1"/>
</dbReference>
<dbReference type="GO" id="GO:0010506">
    <property type="term" value="P:regulation of autophagy"/>
    <property type="evidence" value="ECO:0007669"/>
    <property type="project" value="InterPro"/>
</dbReference>
<feature type="compositionally biased region" description="Low complexity" evidence="14">
    <location>
        <begin position="880"/>
        <end position="899"/>
    </location>
</feature>
<organism evidence="16 17">
    <name type="scientific">Neonectria ditissima</name>
    <dbReference type="NCBI Taxonomy" id="78410"/>
    <lineage>
        <taxon>Eukaryota</taxon>
        <taxon>Fungi</taxon>
        <taxon>Dikarya</taxon>
        <taxon>Ascomycota</taxon>
        <taxon>Pezizomycotina</taxon>
        <taxon>Sordariomycetes</taxon>
        <taxon>Hypocreomycetidae</taxon>
        <taxon>Hypocreales</taxon>
        <taxon>Nectriaceae</taxon>
        <taxon>Neonectria</taxon>
    </lineage>
</organism>
<dbReference type="GO" id="GO:0005829">
    <property type="term" value="C:cytosol"/>
    <property type="evidence" value="ECO:0007669"/>
    <property type="project" value="TreeGrafter"/>
</dbReference>
<dbReference type="InterPro" id="IPR045269">
    <property type="entry name" value="Atg1-like"/>
</dbReference>
<dbReference type="GO" id="GO:0015031">
    <property type="term" value="P:protein transport"/>
    <property type="evidence" value="ECO:0007669"/>
    <property type="project" value="UniProtKB-KW"/>
</dbReference>
<dbReference type="AlphaFoldDB" id="A0A0P7BC59"/>
<dbReference type="PROSITE" id="PS00108">
    <property type="entry name" value="PROTEIN_KINASE_ST"/>
    <property type="match status" value="1"/>
</dbReference>
<keyword evidence="17" id="KW-1185">Reference proteome</keyword>
<feature type="compositionally biased region" description="Pro residues" evidence="14">
    <location>
        <begin position="900"/>
        <end position="912"/>
    </location>
</feature>
<evidence type="ECO:0000256" key="2">
    <source>
        <dbReference type="ARBA" id="ARBA00012513"/>
    </source>
</evidence>
<dbReference type="EMBL" id="LKCW01000145">
    <property type="protein sequence ID" value="KPM38063.1"/>
    <property type="molecule type" value="Genomic_DNA"/>
</dbReference>
<dbReference type="PANTHER" id="PTHR24348:SF22">
    <property type="entry name" value="NON-SPECIFIC SERINE_THREONINE PROTEIN KINASE"/>
    <property type="match status" value="1"/>
</dbReference>
<proteinExistence type="predicted"/>
<sequence>MSPQHQDDGQRPRHQQTSNQHHRVPDLVRDSQLITRFFPDGSTQHTVHVTSNHASRRRRIRVEETWHPEREIGNGTFGRVWLQRCGSGPATGSLRAVKEMQKDPSLPVDYTRELEAMAKFSHEKYVHCFVKCHGWYTSENMVFIAMEHLEHGDLQKHLNKPFPEGQVKEIASQLAEGLVYLHDNGFAHRDLKPPNILVHRPGPDWWVKIGDFGISKRADPENTALRTLIGTEGYLAPEVIGFVFNQDSSPTDPFSYTFAVDMWALGEIMFRLIAHRPAFVDRQDLFNCVVHGHPFPTSTLQANDASEDCCDFIMKCMAAQPGKRLTAHEATEHVWVQTSRPSSRASSGSSVIKSEVLTISTNPSVQNAHQAGRPATSELNSPFVDTAQWSTGTQQAQYKPLTSPFESTAQWSTGLLEPQQPQAVQQSSSASTPVRPNGADIVSSTSQELPSRQLWIDPPTPSLTPQLSQSTRPLGMLEAVKYTLDLQDSAIQQPKTLAPRSRDAQGTSTTDALMKSTQPPITDVEHLAHSGSIMDEADINSGKALSWDLDSLPSTYYPNKSQEEQSLSLSKVAEKTPTAKGKVKAAKLGAKSARRRQEATEVEPRRPLEMIQRDKQGKWFARQIMEQPKLARRKRELFTLQNEYETLRPEYEPRSRQKDKAEREARSRAPGYTTPPLQGAFEAEPRKLEQWKLAEREGYENLSTGSKGEQRSQPKDTVEFDAFSPSSMDIDTPNPGTSASNSKDDLLDFSQHRVDSQTRYSQPDSGRHLKSISDSYLLDEVDIKTEGDILVKDLPKPREPRISTISTYKPPPARLVTSSPSFNRESTETARRVRQGDGSSPLHRLSNLVPSVDSSLKSLPPLKMLPAPFPPDFTQRSTGPSAIMSPASTSSTSTPSINTPMPPPRALTPPPRISQPAVKKLPVSTHKHYKLPAHAPPAVSSPDFVLARRHILVPKPTSFEIAAGIARLDKLDRSWRNHIGKDLHDKGLDNDTVKQNFEFIADVLEERRQVRPYLETPAPPPSPAAELARISNVDNARDTSQRDQDSGPLSWEITPAVARGDRPEQLRDTSPRDRDSGFLVGTITTEIDRGYRLPSYSYTGQADDVARGDRLESLRTEDLEELRKRRERRDIGFRGWLKKKFVP</sequence>
<evidence type="ECO:0000256" key="12">
    <source>
        <dbReference type="ARBA" id="ARBA00047899"/>
    </source>
</evidence>
<dbReference type="GO" id="GO:0000045">
    <property type="term" value="P:autophagosome assembly"/>
    <property type="evidence" value="ECO:0007669"/>
    <property type="project" value="TreeGrafter"/>
</dbReference>
<keyword evidence="7" id="KW-0418">Kinase</keyword>
<feature type="compositionally biased region" description="Polar residues" evidence="14">
    <location>
        <begin position="504"/>
        <end position="515"/>
    </location>
</feature>
<evidence type="ECO:0000256" key="1">
    <source>
        <dbReference type="ARBA" id="ARBA00004623"/>
    </source>
</evidence>
<evidence type="ECO:0000256" key="10">
    <source>
        <dbReference type="ARBA" id="ARBA00023006"/>
    </source>
</evidence>
<evidence type="ECO:0000256" key="13">
    <source>
        <dbReference type="ARBA" id="ARBA00048679"/>
    </source>
</evidence>
<comment type="catalytic activity">
    <reaction evidence="12">
        <text>L-threonyl-[protein] + ATP = O-phospho-L-threonyl-[protein] + ADP + H(+)</text>
        <dbReference type="Rhea" id="RHEA:46608"/>
        <dbReference type="Rhea" id="RHEA-COMP:11060"/>
        <dbReference type="Rhea" id="RHEA-COMP:11605"/>
        <dbReference type="ChEBI" id="CHEBI:15378"/>
        <dbReference type="ChEBI" id="CHEBI:30013"/>
        <dbReference type="ChEBI" id="CHEBI:30616"/>
        <dbReference type="ChEBI" id="CHEBI:61977"/>
        <dbReference type="ChEBI" id="CHEBI:456216"/>
        <dbReference type="EC" id="2.7.11.1"/>
    </reaction>
</comment>
<gene>
    <name evidence="16" type="ORF">AK830_g8503</name>
</gene>
<dbReference type="InterPro" id="IPR008271">
    <property type="entry name" value="Ser/Thr_kinase_AS"/>
</dbReference>
<feature type="compositionally biased region" description="Basic and acidic residues" evidence="14">
    <location>
        <begin position="1035"/>
        <end position="1045"/>
    </location>
</feature>
<dbReference type="GO" id="GO:0005524">
    <property type="term" value="F:ATP binding"/>
    <property type="evidence" value="ECO:0007669"/>
    <property type="project" value="UniProtKB-KW"/>
</dbReference>
<feature type="compositionally biased region" description="Basic and acidic residues" evidence="14">
    <location>
        <begin position="742"/>
        <end position="756"/>
    </location>
</feature>
<dbReference type="GO" id="GO:0004674">
    <property type="term" value="F:protein serine/threonine kinase activity"/>
    <property type="evidence" value="ECO:0007669"/>
    <property type="project" value="UniProtKB-KW"/>
</dbReference>
<feature type="compositionally biased region" description="Basic and acidic residues" evidence="14">
    <location>
        <begin position="1059"/>
        <end position="1076"/>
    </location>
</feature>
<comment type="catalytic activity">
    <reaction evidence="13">
        <text>L-seryl-[protein] + ATP = O-phospho-L-seryl-[protein] + ADP + H(+)</text>
        <dbReference type="Rhea" id="RHEA:17989"/>
        <dbReference type="Rhea" id="RHEA-COMP:9863"/>
        <dbReference type="Rhea" id="RHEA-COMP:11604"/>
        <dbReference type="ChEBI" id="CHEBI:15378"/>
        <dbReference type="ChEBI" id="CHEBI:29999"/>
        <dbReference type="ChEBI" id="CHEBI:30616"/>
        <dbReference type="ChEBI" id="CHEBI:83421"/>
        <dbReference type="ChEBI" id="CHEBI:456216"/>
        <dbReference type="EC" id="2.7.11.1"/>
    </reaction>
</comment>
<evidence type="ECO:0000256" key="8">
    <source>
        <dbReference type="ARBA" id="ARBA00022840"/>
    </source>
</evidence>
<feature type="compositionally biased region" description="Basic and acidic residues" evidence="14">
    <location>
        <begin position="683"/>
        <end position="699"/>
    </location>
</feature>
<dbReference type="Gene3D" id="1.10.510.10">
    <property type="entry name" value="Transferase(Phosphotransferase) domain 1"/>
    <property type="match status" value="1"/>
</dbReference>
<keyword evidence="10" id="KW-0072">Autophagy</keyword>
<evidence type="ECO:0000256" key="7">
    <source>
        <dbReference type="ARBA" id="ARBA00022777"/>
    </source>
</evidence>
<dbReference type="EC" id="2.7.11.1" evidence="2"/>
<feature type="region of interest" description="Disordered" evidence="14">
    <location>
        <begin position="867"/>
        <end position="912"/>
    </location>
</feature>
<feature type="region of interest" description="Disordered" evidence="14">
    <location>
        <begin position="1"/>
        <end position="26"/>
    </location>
</feature>
<feature type="compositionally biased region" description="Low complexity" evidence="14">
    <location>
        <begin position="418"/>
        <end position="431"/>
    </location>
</feature>
<dbReference type="InterPro" id="IPR000719">
    <property type="entry name" value="Prot_kinase_dom"/>
</dbReference>
<comment type="subcellular location">
    <subcellularLocation>
        <location evidence="1">Preautophagosomal structure membrane</location>
        <topology evidence="1">Peripheral membrane protein</topology>
    </subcellularLocation>
</comment>
<dbReference type="SMART" id="SM00220">
    <property type="entry name" value="S_TKc"/>
    <property type="match status" value="1"/>
</dbReference>
<keyword evidence="8" id="KW-0067">ATP-binding</keyword>
<feature type="compositionally biased region" description="Basic and acidic residues" evidence="14">
    <location>
        <begin position="648"/>
        <end position="667"/>
    </location>
</feature>
<keyword evidence="6" id="KW-0547">Nucleotide-binding</keyword>
<feature type="compositionally biased region" description="Basic and acidic residues" evidence="14">
    <location>
        <begin position="1"/>
        <end position="11"/>
    </location>
</feature>
<evidence type="ECO:0000256" key="11">
    <source>
        <dbReference type="ARBA" id="ARBA00030237"/>
    </source>
</evidence>
<dbReference type="GO" id="GO:0005776">
    <property type="term" value="C:autophagosome"/>
    <property type="evidence" value="ECO:0007669"/>
    <property type="project" value="TreeGrafter"/>
</dbReference>
<keyword evidence="5" id="KW-0808">Transferase</keyword>
<dbReference type="GO" id="GO:0034045">
    <property type="term" value="C:phagophore assembly site membrane"/>
    <property type="evidence" value="ECO:0007669"/>
    <property type="project" value="UniProtKB-SubCell"/>
</dbReference>
<accession>A0A0P7BC59</accession>
<feature type="domain" description="Protein kinase" evidence="15">
    <location>
        <begin position="66"/>
        <end position="336"/>
    </location>
</feature>
<name>A0A0P7BC59_9HYPO</name>
<dbReference type="OrthoDB" id="10252171at2759"/>
<evidence type="ECO:0000313" key="16">
    <source>
        <dbReference type="EMBL" id="KPM38063.1"/>
    </source>
</evidence>
<feature type="compositionally biased region" description="Basic and acidic residues" evidence="14">
    <location>
        <begin position="708"/>
        <end position="718"/>
    </location>
</feature>
<evidence type="ECO:0000259" key="15">
    <source>
        <dbReference type="PROSITE" id="PS50011"/>
    </source>
</evidence>
<feature type="region of interest" description="Disordered" evidence="14">
    <location>
        <begin position="648"/>
        <end position="772"/>
    </location>
</feature>
<keyword evidence="4" id="KW-0723">Serine/threonine-protein kinase</keyword>
<feature type="compositionally biased region" description="Polar residues" evidence="14">
    <location>
        <begin position="724"/>
        <end position="741"/>
    </location>
</feature>
<feature type="region of interest" description="Disordered" evidence="14">
    <location>
        <begin position="800"/>
        <end position="847"/>
    </location>
</feature>
<dbReference type="InterPro" id="IPR011009">
    <property type="entry name" value="Kinase-like_dom_sf"/>
</dbReference>
<comment type="caution">
    <text evidence="16">The sequence shown here is derived from an EMBL/GenBank/DDBJ whole genome shotgun (WGS) entry which is preliminary data.</text>
</comment>
<dbReference type="Pfam" id="PF00069">
    <property type="entry name" value="Pkinase"/>
    <property type="match status" value="1"/>
</dbReference>
<evidence type="ECO:0000256" key="6">
    <source>
        <dbReference type="ARBA" id="ARBA00022741"/>
    </source>
</evidence>
<feature type="compositionally biased region" description="Basic and acidic residues" evidence="14">
    <location>
        <begin position="825"/>
        <end position="835"/>
    </location>
</feature>
<dbReference type="Proteomes" id="UP000050424">
    <property type="component" value="Unassembled WGS sequence"/>
</dbReference>
<evidence type="ECO:0000256" key="9">
    <source>
        <dbReference type="ARBA" id="ARBA00022927"/>
    </source>
</evidence>
<feature type="region of interest" description="Disordered" evidence="14">
    <location>
        <begin position="494"/>
        <end position="515"/>
    </location>
</feature>
<keyword evidence="3" id="KW-0813">Transport</keyword>
<keyword evidence="9" id="KW-0653">Protein transport</keyword>
<dbReference type="SUPFAM" id="SSF56112">
    <property type="entry name" value="Protein kinase-like (PK-like)"/>
    <property type="match status" value="1"/>
</dbReference>